<evidence type="ECO:0000313" key="1">
    <source>
        <dbReference type="EMBL" id="ANB40987.1"/>
    </source>
</evidence>
<keyword evidence="2" id="KW-1185">Reference proteome</keyword>
<proteinExistence type="predicted"/>
<reference evidence="1 2" key="1">
    <citation type="submission" date="2016-01" db="EMBL/GenBank/DDBJ databases">
        <title>Molecular aspects and genomic diversity of bacteriophages-specific to fish pathogen Flavobacterium psychrophilum.</title>
        <authorList>
            <person name="Castillo D."/>
            <person name="Middelboe M."/>
        </authorList>
    </citation>
    <scope>NUCLEOTIDE SEQUENCE [LARGE SCALE GENOMIC DNA]</scope>
</reference>
<sequence length="76" mass="9034">MTHNQTSKSHKNTPNKLSNQVKSILQEKGFSSVFNWQDYQYFKDQVKTAFNKSQAIAEKFIEDNNYQNSDFNEYIF</sequence>
<dbReference type="EMBL" id="KU599888">
    <property type="protein sequence ID" value="ANB40987.1"/>
    <property type="molecule type" value="Genomic_DNA"/>
</dbReference>
<organism evidence="1 2">
    <name type="scientific">Flavobacterium phage 23T</name>
    <dbReference type="NCBI Taxonomy" id="1814279"/>
    <lineage>
        <taxon>Viruses</taxon>
        <taxon>Duplodnaviria</taxon>
        <taxon>Heunggongvirae</taxon>
        <taxon>Uroviricota</taxon>
        <taxon>Caudoviricetes</taxon>
        <taxon>Duneviridae</taxon>
        <taxon>Unahavirus</taxon>
        <taxon>Unahavirus uv23T</taxon>
    </lineage>
</organism>
<dbReference type="RefSeq" id="YP_009592323.1">
    <property type="nucleotide sequence ID" value="NC_041859.1"/>
</dbReference>
<dbReference type="KEGG" id="vg:40067796"/>
<accession>A0A1B0WM79</accession>
<evidence type="ECO:0000313" key="2">
    <source>
        <dbReference type="Proteomes" id="UP000225447"/>
    </source>
</evidence>
<dbReference type="GeneID" id="40067796"/>
<dbReference type="Proteomes" id="UP000225447">
    <property type="component" value="Segment"/>
</dbReference>
<protein>
    <submittedName>
        <fullName evidence="1">Uncharacterized protein</fullName>
    </submittedName>
</protein>
<name>A0A1B0WM79_9CAUD</name>